<comment type="caution">
    <text evidence="10">The sequence shown here is derived from an EMBL/GenBank/DDBJ whole genome shotgun (WGS) entry which is preliminary data.</text>
</comment>
<dbReference type="Pfam" id="PF13920">
    <property type="entry name" value="zf-C3HC4_3"/>
    <property type="match status" value="1"/>
</dbReference>
<dbReference type="InterPro" id="IPR027640">
    <property type="entry name" value="Kinesin-like_fam"/>
</dbReference>
<name>A0ABQ7YCJ2_BRANA</name>
<dbReference type="InterPro" id="IPR036961">
    <property type="entry name" value="Kinesin_motor_dom_sf"/>
</dbReference>
<dbReference type="InterPro" id="IPR001841">
    <property type="entry name" value="Znf_RING"/>
</dbReference>
<dbReference type="PANTHER" id="PTHR47968:SF35">
    <property type="entry name" value="KINESIN-LIKE PROTEIN KIN-7D, MITOCHONDRIAL ISOFORM X1"/>
    <property type="match status" value="1"/>
</dbReference>
<feature type="compositionally biased region" description="Polar residues" evidence="7">
    <location>
        <begin position="65"/>
        <end position="75"/>
    </location>
</feature>
<evidence type="ECO:0000256" key="3">
    <source>
        <dbReference type="ARBA" id="ARBA00023175"/>
    </source>
</evidence>
<evidence type="ECO:0000313" key="11">
    <source>
        <dbReference type="Proteomes" id="UP000824890"/>
    </source>
</evidence>
<feature type="region of interest" description="Disordered" evidence="7">
    <location>
        <begin position="730"/>
        <end position="749"/>
    </location>
</feature>
<dbReference type="InterPro" id="IPR019821">
    <property type="entry name" value="Kinesin_motor_CS"/>
</dbReference>
<feature type="compositionally biased region" description="Low complexity" evidence="7">
    <location>
        <begin position="562"/>
        <end position="571"/>
    </location>
</feature>
<dbReference type="CDD" id="cd01374">
    <property type="entry name" value="KISc_CENP_E"/>
    <property type="match status" value="1"/>
</dbReference>
<keyword evidence="6" id="KW-0175">Coiled coil</keyword>
<dbReference type="PROSITE" id="PS00411">
    <property type="entry name" value="KINESIN_MOTOR_1"/>
    <property type="match status" value="1"/>
</dbReference>
<feature type="compositionally biased region" description="Basic residues" evidence="7">
    <location>
        <begin position="15"/>
        <end position="26"/>
    </location>
</feature>
<feature type="compositionally biased region" description="Polar residues" evidence="7">
    <location>
        <begin position="732"/>
        <end position="747"/>
    </location>
</feature>
<evidence type="ECO:0000259" key="9">
    <source>
        <dbReference type="PROSITE" id="PS50089"/>
    </source>
</evidence>
<evidence type="ECO:0000256" key="6">
    <source>
        <dbReference type="SAM" id="Coils"/>
    </source>
</evidence>
<evidence type="ECO:0000256" key="1">
    <source>
        <dbReference type="ARBA" id="ARBA00022741"/>
    </source>
</evidence>
<evidence type="ECO:0000313" key="10">
    <source>
        <dbReference type="EMBL" id="KAH0865900.1"/>
    </source>
</evidence>
<evidence type="ECO:0000259" key="8">
    <source>
        <dbReference type="PROSITE" id="PS50067"/>
    </source>
</evidence>
<feature type="domain" description="RING-type" evidence="9">
    <location>
        <begin position="1031"/>
        <end position="1066"/>
    </location>
</feature>
<organism evidence="10 11">
    <name type="scientific">Brassica napus</name>
    <name type="common">Rape</name>
    <dbReference type="NCBI Taxonomy" id="3708"/>
    <lineage>
        <taxon>Eukaryota</taxon>
        <taxon>Viridiplantae</taxon>
        <taxon>Streptophyta</taxon>
        <taxon>Embryophyta</taxon>
        <taxon>Tracheophyta</taxon>
        <taxon>Spermatophyta</taxon>
        <taxon>Magnoliopsida</taxon>
        <taxon>eudicotyledons</taxon>
        <taxon>Gunneridae</taxon>
        <taxon>Pentapetalae</taxon>
        <taxon>rosids</taxon>
        <taxon>malvids</taxon>
        <taxon>Brassicales</taxon>
        <taxon>Brassicaceae</taxon>
        <taxon>Brassiceae</taxon>
        <taxon>Brassica</taxon>
    </lineage>
</organism>
<dbReference type="CDD" id="cd16649">
    <property type="entry name" value="mRING-HC-C3HC5_CGRF1-like"/>
    <property type="match status" value="1"/>
</dbReference>
<dbReference type="PROSITE" id="PS50089">
    <property type="entry name" value="ZF_RING_2"/>
    <property type="match status" value="1"/>
</dbReference>
<feature type="region of interest" description="Disordered" evidence="7">
    <location>
        <begin position="562"/>
        <end position="592"/>
    </location>
</feature>
<evidence type="ECO:0008006" key="12">
    <source>
        <dbReference type="Google" id="ProtNLM"/>
    </source>
</evidence>
<feature type="region of interest" description="Disordered" evidence="7">
    <location>
        <begin position="841"/>
        <end position="863"/>
    </location>
</feature>
<dbReference type="InterPro" id="IPR001752">
    <property type="entry name" value="Kinesin_motor_dom"/>
</dbReference>
<keyword evidence="1 5" id="KW-0547">Nucleotide-binding</keyword>
<gene>
    <name evidence="10" type="ORF">HID58_083111</name>
</gene>
<feature type="compositionally biased region" description="Low complexity" evidence="7">
    <location>
        <begin position="841"/>
        <end position="855"/>
    </location>
</feature>
<evidence type="ECO:0000256" key="4">
    <source>
        <dbReference type="PROSITE-ProRule" id="PRU00175"/>
    </source>
</evidence>
<protein>
    <recommendedName>
        <fullName evidence="12">Kinesin-like protein</fullName>
    </recommendedName>
</protein>
<feature type="domain" description="Kinesin motor" evidence="8">
    <location>
        <begin position="114"/>
        <end position="431"/>
    </location>
</feature>
<dbReference type="Gene3D" id="3.40.850.10">
    <property type="entry name" value="Kinesin motor domain"/>
    <property type="match status" value="1"/>
</dbReference>
<feature type="binding site" evidence="5">
    <location>
        <begin position="194"/>
        <end position="201"/>
    </location>
    <ligand>
        <name>ATP</name>
        <dbReference type="ChEBI" id="CHEBI:30616"/>
    </ligand>
</feature>
<keyword evidence="11" id="KW-1185">Reference proteome</keyword>
<feature type="coiled-coil region" evidence="6">
    <location>
        <begin position="433"/>
        <end position="515"/>
    </location>
</feature>
<evidence type="ECO:0000256" key="5">
    <source>
        <dbReference type="PROSITE-ProRule" id="PRU00283"/>
    </source>
</evidence>
<feature type="compositionally biased region" description="Low complexity" evidence="7">
    <location>
        <begin position="30"/>
        <end position="39"/>
    </location>
</feature>
<sequence length="1421" mass="157776">MTLHNTRMASSSSRTRSRSPFSHRRPPSPYSSASSTCSSHMNNRLLPRSSSTSASTVYNSAAVSGSRSMATSRTVSDPGLVGGSGNYKPPSPVPYASDGVISEPMSTTTSDRHSISVTVRFRPMSEREYQRGDEIAWYPDAEKMVRNEYNPLTAYAFDKVFGPQATTVEVYDVAAKPVVKAAMEGVNGTVFAYGVTSSGKTHTMHGDQDFPGIIPLAIKDVFSIIQETTGREFLLRVSYLEIYNEVINDLLDPTGQNLRIREDSQGTYVEGIKEEVVLSPGHALSFIEAGEEHRHVGSNNFNLLSSRSHTIFTLMIESSAHGDQYDGVIFSQLNLIDLAGSESSKTETTGLRRKEGSFINKSLLTLGTVIGKLTEGKTTHVPFRDSKLTRLLQSSLSGHGHVSLICTVTPASSSTEETHNTLKFASRAKRIEINASRNKIIDEKSLIKKYQKEISTLKVELEQLRRGVLVGVSHEELLSLRQQLQEGQVKMQSRLEEEEEAKAALMSRIQKLTKLILVSTKSSIPGYIGDVPSHQRSISAGKDDKLESLLLDGDNLASPSSTLSLVSDASSGLKHRRSSSKLKDENSPVGFGAELSQGGMTPDEMDLLVEQVKMLAGEIAFSKSTLKRLVDQSVNDPENSKPQIQSLEREIQEKQTQMRSLEQRITEGGEASIANASLVEMQQKVMRLMTQCNEKNFELEIISADNRILQEQLEKKCTENNELHEKVRLLEQRQSSQKPSPSCSGNAVSEEYVDELKKKVQTQEIENEKLKLEHVQTVEETSGLRVQNQKLAEEASYAKELASAAAIELKNLADEVTKLSLQNAKLEKELVAARDLAAAAQTRNNNSMNSVANRNGTRPGRKARITDSWNLNQEDLKMELQARKQREAVLEATLAEKQCLEEEYRKKAEEAKRREEALENDLANMWVLVAKLKKATGGVLSGPKSHGPPIIESTMEDEATDLENESQNNGILKERQVLIAPEEVIVAKAEETPKEEPLVARLKARMQEMKEKEMKSQAAAAANADANSHVCKVCFESPTATILLPCRHFCLCKCCSLACSECPICRTNISDRLFHFTSMAAIYSVQCLSSCDSRYHQRSQSGSRWRFNSRVLVSSSLWNNSLPSGVDLKRRGHLICAVKGGAEEGAFKKTVELDRMIDALKDANPRELEKLVVENILAFDEVFWIRLATRSDTCKSDDDKASKDYEELAATVMTIVDCVVNKTREKIESATDVLKGILRPVVEGVEEISWPPRDPQAINQMEKEVIQREKEGQLDEGFLSEVSAQLRQAKEDKDKPGLAAMLQKLRKESSLAHSKLPLSTNRISSRLHLPVVVTGNEVVRAEHFLETLIKAPEEQWNKLFLEGLTLGKGDVTPDELSAVIKKRVERTLIRTEGGSYQQRILIEYLKGIESRANDIMKLLQG</sequence>
<keyword evidence="2 5" id="KW-0067">ATP-binding</keyword>
<dbReference type="PRINTS" id="PR00380">
    <property type="entry name" value="KINESINHEAVY"/>
</dbReference>
<evidence type="ECO:0000256" key="7">
    <source>
        <dbReference type="SAM" id="MobiDB-lite"/>
    </source>
</evidence>
<keyword evidence="4" id="KW-0863">Zinc-finger</keyword>
<dbReference type="Proteomes" id="UP000824890">
    <property type="component" value="Unassembled WGS sequence"/>
</dbReference>
<dbReference type="SMART" id="SM00129">
    <property type="entry name" value="KISc"/>
    <property type="match status" value="1"/>
</dbReference>
<feature type="region of interest" description="Disordered" evidence="7">
    <location>
        <begin position="1"/>
        <end position="112"/>
    </location>
</feature>
<evidence type="ECO:0000256" key="2">
    <source>
        <dbReference type="ARBA" id="ARBA00022840"/>
    </source>
</evidence>
<accession>A0ABQ7YCJ2</accession>
<reference evidence="10 11" key="1">
    <citation type="submission" date="2021-05" db="EMBL/GenBank/DDBJ databases">
        <title>Genome Assembly of Synthetic Allotetraploid Brassica napus Reveals Homoeologous Exchanges between Subgenomes.</title>
        <authorList>
            <person name="Davis J.T."/>
        </authorList>
    </citation>
    <scope>NUCLEOTIDE SEQUENCE [LARGE SCALE GENOMIC DNA]</scope>
    <source>
        <strain evidence="11">cv. Da-Ae</strain>
        <tissue evidence="10">Seedling</tissue>
    </source>
</reference>
<dbReference type="PANTHER" id="PTHR47968">
    <property type="entry name" value="CENTROMERE PROTEIN E"/>
    <property type="match status" value="1"/>
</dbReference>
<dbReference type="PROSITE" id="PS50067">
    <property type="entry name" value="KINESIN_MOTOR_2"/>
    <property type="match status" value="1"/>
</dbReference>
<keyword evidence="4" id="KW-0479">Metal-binding</keyword>
<comment type="similarity">
    <text evidence="5">Belongs to the TRAFAC class myosin-kinesin ATPase superfamily. Kinesin family.</text>
</comment>
<dbReference type="SUPFAM" id="SSF52540">
    <property type="entry name" value="P-loop containing nucleoside triphosphate hydrolases"/>
    <property type="match status" value="1"/>
</dbReference>
<dbReference type="SUPFAM" id="SSF57850">
    <property type="entry name" value="RING/U-box"/>
    <property type="match status" value="1"/>
</dbReference>
<feature type="coiled-coil region" evidence="6">
    <location>
        <begin position="883"/>
        <end position="921"/>
    </location>
</feature>
<dbReference type="EMBL" id="JAGKQM010000018">
    <property type="protein sequence ID" value="KAH0865900.1"/>
    <property type="molecule type" value="Genomic_DNA"/>
</dbReference>
<dbReference type="Gene3D" id="3.30.40.10">
    <property type="entry name" value="Zinc/RING finger domain, C3HC4 (zinc finger)"/>
    <property type="match status" value="1"/>
</dbReference>
<keyword evidence="4" id="KW-0862">Zinc</keyword>
<dbReference type="InterPro" id="IPR013083">
    <property type="entry name" value="Znf_RING/FYVE/PHD"/>
</dbReference>
<dbReference type="InterPro" id="IPR027417">
    <property type="entry name" value="P-loop_NTPase"/>
</dbReference>
<feature type="compositionally biased region" description="Low complexity" evidence="7">
    <location>
        <begin position="49"/>
        <end position="64"/>
    </location>
</feature>
<dbReference type="Pfam" id="PF00225">
    <property type="entry name" value="Kinesin"/>
    <property type="match status" value="1"/>
</dbReference>
<proteinExistence type="inferred from homology"/>
<keyword evidence="3 5" id="KW-0505">Motor protein</keyword>